<dbReference type="Pfam" id="PF04077">
    <property type="entry name" value="DsrH"/>
    <property type="match status" value="1"/>
</dbReference>
<dbReference type="EMBL" id="VMRX01000028">
    <property type="protein sequence ID" value="TVT32890.1"/>
    <property type="molecule type" value="Genomic_DNA"/>
</dbReference>
<name>A0A558B8Q8_9GAMM</name>
<keyword evidence="1" id="KW-0808">Transferase</keyword>
<dbReference type="NCBIfam" id="TIGR03011">
    <property type="entry name" value="sulf_tusB_dsrH"/>
    <property type="match status" value="1"/>
</dbReference>
<dbReference type="Gene3D" id="3.40.1260.10">
    <property type="entry name" value="DsrEFH-like"/>
    <property type="match status" value="1"/>
</dbReference>
<accession>A0A558B8Q8</accession>
<evidence type="ECO:0000313" key="1">
    <source>
        <dbReference type="EMBL" id="TVT32890.1"/>
    </source>
</evidence>
<dbReference type="SUPFAM" id="SSF75169">
    <property type="entry name" value="DsrEFH-like"/>
    <property type="match status" value="1"/>
</dbReference>
<dbReference type="GO" id="GO:1990228">
    <property type="term" value="C:sulfurtransferase complex"/>
    <property type="evidence" value="ECO:0007669"/>
    <property type="project" value="TreeGrafter"/>
</dbReference>
<gene>
    <name evidence="1" type="primary">dsrH</name>
    <name evidence="1" type="ORF">FHK81_10710</name>
</gene>
<dbReference type="PANTHER" id="PTHR37526">
    <property type="entry name" value="PROTEIN TUSB"/>
    <property type="match status" value="1"/>
</dbReference>
<dbReference type="InterPro" id="IPR027396">
    <property type="entry name" value="DsrEFH-like"/>
</dbReference>
<proteinExistence type="predicted"/>
<organism evidence="1 2">
    <name type="scientific">Marinobacter vinifirmus</name>
    <dbReference type="NCBI Taxonomy" id="355591"/>
    <lineage>
        <taxon>Bacteria</taxon>
        <taxon>Pseudomonadati</taxon>
        <taxon>Pseudomonadota</taxon>
        <taxon>Gammaproteobacteria</taxon>
        <taxon>Pseudomonadales</taxon>
        <taxon>Marinobacteraceae</taxon>
        <taxon>Marinobacter</taxon>
    </lineage>
</organism>
<dbReference type="AlphaFoldDB" id="A0A558B8Q8"/>
<dbReference type="GO" id="GO:0002143">
    <property type="term" value="P:tRNA wobble position uridine thiolation"/>
    <property type="evidence" value="ECO:0007669"/>
    <property type="project" value="InterPro"/>
</dbReference>
<dbReference type="PANTHER" id="PTHR37526:SF1">
    <property type="entry name" value="PROTEIN TUSB"/>
    <property type="match status" value="1"/>
</dbReference>
<sequence>MTSTQPATPTLHILNKPPGHPRFESCLQAIQDGDQLVLTENAVLALADRSVTLPAACKAMKADVDARALNEQTRTGTIDYAELVRLTAKHSRTISW</sequence>
<dbReference type="Proteomes" id="UP000319142">
    <property type="component" value="Unassembled WGS sequence"/>
</dbReference>
<dbReference type="InterPro" id="IPR007215">
    <property type="entry name" value="Sulphur_relay_TusB/DsrH"/>
</dbReference>
<comment type="caution">
    <text evidence="1">The sequence shown here is derived from an EMBL/GenBank/DDBJ whole genome shotgun (WGS) entry which is preliminary data.</text>
</comment>
<protein>
    <submittedName>
        <fullName evidence="1">Sulfurtransferase complex subunit TusB</fullName>
    </submittedName>
</protein>
<reference evidence="1 2" key="1">
    <citation type="submission" date="2019-07" db="EMBL/GenBank/DDBJ databases">
        <title>The pathways for chlorine oxyanion respiration interact through the shared metabolite chlorate.</title>
        <authorList>
            <person name="Barnum T.P."/>
            <person name="Cheng Y."/>
            <person name="Hill K.A."/>
            <person name="Lucas L.N."/>
            <person name="Carlson H.K."/>
            <person name="Coates J.D."/>
        </authorList>
    </citation>
    <scope>NUCLEOTIDE SEQUENCE [LARGE SCALE GENOMIC DNA]</scope>
    <source>
        <strain evidence="1">UCB</strain>
    </source>
</reference>
<dbReference type="GO" id="GO:0016740">
    <property type="term" value="F:transferase activity"/>
    <property type="evidence" value="ECO:0007669"/>
    <property type="project" value="UniProtKB-KW"/>
</dbReference>
<evidence type="ECO:0000313" key="2">
    <source>
        <dbReference type="Proteomes" id="UP000319142"/>
    </source>
</evidence>